<feature type="compositionally biased region" description="Basic and acidic residues" evidence="6">
    <location>
        <begin position="24"/>
        <end position="36"/>
    </location>
</feature>
<evidence type="ECO:0000256" key="3">
    <source>
        <dbReference type="ARBA" id="ARBA00022771"/>
    </source>
</evidence>
<keyword evidence="10" id="KW-1185">Reference proteome</keyword>
<dbReference type="InterPro" id="IPR049899">
    <property type="entry name" value="Znf_C2HC_C3H"/>
</dbReference>
<geneLocation type="mitochondrion" evidence="9"/>
<feature type="domain" description="C2HC/C3H-type" evidence="7">
    <location>
        <begin position="166"/>
        <end position="195"/>
    </location>
</feature>
<dbReference type="AlphaFoldDB" id="A0A0G4IWZ7"/>
<proteinExistence type="predicted"/>
<keyword evidence="9" id="KW-0496">Mitochondrion</keyword>
<evidence type="ECO:0000256" key="4">
    <source>
        <dbReference type="ARBA" id="ARBA00022833"/>
    </source>
</evidence>
<dbReference type="GO" id="GO:0008270">
    <property type="term" value="F:zinc ion binding"/>
    <property type="evidence" value="ECO:0007669"/>
    <property type="project" value="UniProtKB-KW"/>
</dbReference>
<dbReference type="Proteomes" id="UP000290189">
    <property type="component" value="Unassembled WGS sequence"/>
</dbReference>
<evidence type="ECO:0000259" key="7">
    <source>
        <dbReference type="PROSITE" id="PS52027"/>
    </source>
</evidence>
<dbReference type="Proteomes" id="UP000039324">
    <property type="component" value="Unassembled WGS sequence"/>
</dbReference>
<dbReference type="PROSITE" id="PS52027">
    <property type="entry name" value="ZF_C2HC_C3H"/>
    <property type="match status" value="2"/>
</dbReference>
<evidence type="ECO:0000256" key="2">
    <source>
        <dbReference type="ARBA" id="ARBA00022737"/>
    </source>
</evidence>
<feature type="region of interest" description="Disordered" evidence="6">
    <location>
        <begin position="1"/>
        <end position="50"/>
    </location>
</feature>
<dbReference type="PANTHER" id="PTHR13555:SF36">
    <property type="entry name" value="ZINC FINGER C2HC DOMAIN-CONTAINING PROTEIN 1B"/>
    <property type="match status" value="1"/>
</dbReference>
<dbReference type="InterPro" id="IPR026319">
    <property type="entry name" value="ZC2HC1A/B-like"/>
</dbReference>
<dbReference type="EMBL" id="CDSF01000093">
    <property type="protein sequence ID" value="CEO99772.1"/>
    <property type="molecule type" value="Genomic_DNA"/>
</dbReference>
<dbReference type="OrthoDB" id="10255185at2759"/>
<dbReference type="EMBL" id="OVEO01000007">
    <property type="protein sequence ID" value="SPQ97067.1"/>
    <property type="molecule type" value="Genomic_DNA"/>
</dbReference>
<organism evidence="8 10">
    <name type="scientific">Plasmodiophora brassicae</name>
    <name type="common">Clubroot disease agent</name>
    <dbReference type="NCBI Taxonomy" id="37360"/>
    <lineage>
        <taxon>Eukaryota</taxon>
        <taxon>Sar</taxon>
        <taxon>Rhizaria</taxon>
        <taxon>Endomyxa</taxon>
        <taxon>Phytomyxea</taxon>
        <taxon>Plasmodiophorida</taxon>
        <taxon>Plasmodiophoridae</taxon>
        <taxon>Plasmodiophora</taxon>
    </lineage>
</organism>
<dbReference type="OMA" id="DYIECPH"/>
<name>A0A0G4IWZ7_PLABS</name>
<reference evidence="9 11" key="2">
    <citation type="submission" date="2018-03" db="EMBL/GenBank/DDBJ databases">
        <authorList>
            <person name="Fogelqvist J."/>
        </authorList>
    </citation>
    <scope>NUCLEOTIDE SEQUENCE [LARGE SCALE GENOMIC DNA]</scope>
</reference>
<keyword evidence="4" id="KW-0862">Zinc</keyword>
<reference evidence="8 10" key="1">
    <citation type="submission" date="2015-02" db="EMBL/GenBank/DDBJ databases">
        <authorList>
            <person name="Chooi Y.-H."/>
        </authorList>
    </citation>
    <scope>NUCLEOTIDE SEQUENCE [LARGE SCALE GENOMIC DNA]</scope>
    <source>
        <strain evidence="8">E3</strain>
    </source>
</reference>
<protein>
    <recommendedName>
        <fullName evidence="7">C2HC/C3H-type domain-containing protein</fullName>
    </recommendedName>
</protein>
<evidence type="ECO:0000313" key="10">
    <source>
        <dbReference type="Proteomes" id="UP000039324"/>
    </source>
</evidence>
<dbReference type="Pfam" id="PF13913">
    <property type="entry name" value="zf-C2HC_2"/>
    <property type="match status" value="2"/>
</dbReference>
<evidence type="ECO:0000256" key="1">
    <source>
        <dbReference type="ARBA" id="ARBA00022723"/>
    </source>
</evidence>
<feature type="compositionally biased region" description="Basic and acidic residues" evidence="6">
    <location>
        <begin position="1"/>
        <end position="11"/>
    </location>
</feature>
<sequence>MEPLRSARDARVGSNLNLLKQKLKQKEVPRTARGEPKPLPPRRPVAVPTEEHRDLVLEECGVCGRKFATENLPRHVSICRKASNKTRKVFDPTAMRTQGTEFAQFVKAAAKKKPGDTNNNNNILKPKKWKIQSENLRSAMQSARASRPGSSLEIQQAPSQPTVDPSLIACPHCQRRFNQAAADRHIPKCSTIVNRPKTLQRGAGRGAHQRATAPGSK</sequence>
<evidence type="ECO:0000256" key="5">
    <source>
        <dbReference type="PROSITE-ProRule" id="PRU01371"/>
    </source>
</evidence>
<evidence type="ECO:0000313" key="8">
    <source>
        <dbReference type="EMBL" id="CEO99772.1"/>
    </source>
</evidence>
<keyword evidence="3 5" id="KW-0863">Zinc-finger</keyword>
<dbReference type="PANTHER" id="PTHR13555">
    <property type="entry name" value="C2H2 ZINC FINGER CGI-62-RELATED"/>
    <property type="match status" value="1"/>
</dbReference>
<feature type="region of interest" description="Disordered" evidence="6">
    <location>
        <begin position="136"/>
        <end position="163"/>
    </location>
</feature>
<keyword evidence="2" id="KW-0677">Repeat</keyword>
<feature type="domain" description="C2HC/C3H-type" evidence="7">
    <location>
        <begin position="56"/>
        <end position="85"/>
    </location>
</feature>
<feature type="region of interest" description="Disordered" evidence="6">
    <location>
        <begin position="196"/>
        <end position="217"/>
    </location>
</feature>
<evidence type="ECO:0000313" key="11">
    <source>
        <dbReference type="Proteomes" id="UP000290189"/>
    </source>
</evidence>
<accession>A0A0G4IWZ7</accession>
<evidence type="ECO:0000256" key="6">
    <source>
        <dbReference type="SAM" id="MobiDB-lite"/>
    </source>
</evidence>
<keyword evidence="1" id="KW-0479">Metal-binding</keyword>
<gene>
    <name evidence="8" type="ORF">PBRA_007506</name>
    <name evidence="9" type="ORF">PLBR_LOCUS4282</name>
</gene>
<evidence type="ECO:0000313" key="9">
    <source>
        <dbReference type="EMBL" id="SPQ97067.1"/>
    </source>
</evidence>